<evidence type="ECO:0000256" key="2">
    <source>
        <dbReference type="ARBA" id="ARBA00012438"/>
    </source>
</evidence>
<gene>
    <name evidence="10" type="ORF">MNBD_NITROSPINAE03-205</name>
</gene>
<dbReference type="SUPFAM" id="SSF55874">
    <property type="entry name" value="ATPase domain of HSP90 chaperone/DNA topoisomerase II/histidine kinase"/>
    <property type="match status" value="1"/>
</dbReference>
<dbReference type="Pfam" id="PF01590">
    <property type="entry name" value="GAF"/>
    <property type="match status" value="1"/>
</dbReference>
<dbReference type="CDD" id="cd00130">
    <property type="entry name" value="PAS"/>
    <property type="match status" value="1"/>
</dbReference>
<dbReference type="SMART" id="SM00091">
    <property type="entry name" value="PAS"/>
    <property type="match status" value="1"/>
</dbReference>
<sequence>MPGNKKKKALRSSAKSRQKPARKNKQVKPSKSSKETSEEPEHSEERYRALIDNSPVCIHEIDMDGALISMNAAGLAMLGIKKESEIVGMAYLQAVCEKDRERIEKLLDRALKGRSSQFELTSSGSKPRFFSSCFIPIKSKGGKVVRLMGVTEDITERKRAEETILNRANQQKVVSELGLLALSNIELSELFDKTVNVLAQTLSVEYCKVLELLPDGKALLLRSGVGWRRAIVGQTTVGAQKESHAGYTLLSDKPVIVDDSRTETRFSSPALLRDHNVVSGVSVIIEGEDKPYGVLGAHTAKRQLFTQDDINFLQSIANILAIAIERKKVEEALREAKEKAESATKEKDKYISLIAHNLKSPFTSIVTLLELLSSEKDDPAIVKHRMLIDAVRDTSEYAMKVIDDVLRVSRFESGKIELKPGFMDGNIEAFTVIATHGHLAREKGIELVNKAPSNTRLYADYSLFREVLSNLAYNAIKFCRRGDTITFYVPSGE</sequence>
<feature type="domain" description="PAS" evidence="8">
    <location>
        <begin position="43"/>
        <end position="114"/>
    </location>
</feature>
<organism evidence="10">
    <name type="scientific">hydrothermal vent metagenome</name>
    <dbReference type="NCBI Taxonomy" id="652676"/>
    <lineage>
        <taxon>unclassified sequences</taxon>
        <taxon>metagenomes</taxon>
        <taxon>ecological metagenomes</taxon>
    </lineage>
</organism>
<evidence type="ECO:0000256" key="1">
    <source>
        <dbReference type="ARBA" id="ARBA00000085"/>
    </source>
</evidence>
<dbReference type="Gene3D" id="3.30.450.40">
    <property type="match status" value="1"/>
</dbReference>
<keyword evidence="4" id="KW-0418">Kinase</keyword>
<dbReference type="InterPro" id="IPR000700">
    <property type="entry name" value="PAS-assoc_C"/>
</dbReference>
<evidence type="ECO:0000256" key="4">
    <source>
        <dbReference type="ARBA" id="ARBA00022777"/>
    </source>
</evidence>
<dbReference type="SUPFAM" id="SSF55781">
    <property type="entry name" value="GAF domain-like"/>
    <property type="match status" value="1"/>
</dbReference>
<dbReference type="SUPFAM" id="SSF47384">
    <property type="entry name" value="Homodimeric domain of signal transducing histidine kinase"/>
    <property type="match status" value="1"/>
</dbReference>
<dbReference type="NCBIfam" id="TIGR00229">
    <property type="entry name" value="sensory_box"/>
    <property type="match status" value="1"/>
</dbReference>
<evidence type="ECO:0000256" key="3">
    <source>
        <dbReference type="ARBA" id="ARBA00022679"/>
    </source>
</evidence>
<dbReference type="Gene3D" id="3.30.450.20">
    <property type="entry name" value="PAS domain"/>
    <property type="match status" value="1"/>
</dbReference>
<dbReference type="EC" id="2.7.13.3" evidence="2"/>
<dbReference type="PROSITE" id="PS50109">
    <property type="entry name" value="HIS_KIN"/>
    <property type="match status" value="1"/>
</dbReference>
<evidence type="ECO:0000259" key="9">
    <source>
        <dbReference type="PROSITE" id="PS50113"/>
    </source>
</evidence>
<keyword evidence="5" id="KW-0175">Coiled coil</keyword>
<dbReference type="InterPro" id="IPR003661">
    <property type="entry name" value="HisK_dim/P_dom"/>
</dbReference>
<dbReference type="InterPro" id="IPR035965">
    <property type="entry name" value="PAS-like_dom_sf"/>
</dbReference>
<evidence type="ECO:0000256" key="6">
    <source>
        <dbReference type="SAM" id="MobiDB-lite"/>
    </source>
</evidence>
<dbReference type="AlphaFoldDB" id="A0A3B1C5R8"/>
<dbReference type="Pfam" id="PF00512">
    <property type="entry name" value="HisKA"/>
    <property type="match status" value="1"/>
</dbReference>
<protein>
    <recommendedName>
        <fullName evidence="2">histidine kinase</fullName>
        <ecNumber evidence="2">2.7.13.3</ecNumber>
    </recommendedName>
</protein>
<dbReference type="SMART" id="SM00065">
    <property type="entry name" value="GAF"/>
    <property type="match status" value="1"/>
</dbReference>
<feature type="compositionally biased region" description="Basic and acidic residues" evidence="6">
    <location>
        <begin position="32"/>
        <end position="45"/>
    </location>
</feature>
<dbReference type="PANTHER" id="PTHR43047">
    <property type="entry name" value="TWO-COMPONENT HISTIDINE PROTEIN KINASE"/>
    <property type="match status" value="1"/>
</dbReference>
<dbReference type="Gene3D" id="1.10.287.130">
    <property type="match status" value="1"/>
</dbReference>
<dbReference type="InterPro" id="IPR036890">
    <property type="entry name" value="HATPase_C_sf"/>
</dbReference>
<feature type="non-terminal residue" evidence="10">
    <location>
        <position position="493"/>
    </location>
</feature>
<comment type="catalytic activity">
    <reaction evidence="1">
        <text>ATP + protein L-histidine = ADP + protein N-phospho-L-histidine.</text>
        <dbReference type="EC" id="2.7.13.3"/>
    </reaction>
</comment>
<feature type="compositionally biased region" description="Basic residues" evidence="6">
    <location>
        <begin position="1"/>
        <end position="28"/>
    </location>
</feature>
<dbReference type="InterPro" id="IPR036097">
    <property type="entry name" value="HisK_dim/P_sf"/>
</dbReference>
<dbReference type="EMBL" id="UOGB01000146">
    <property type="protein sequence ID" value="VAX19394.1"/>
    <property type="molecule type" value="Genomic_DNA"/>
</dbReference>
<reference evidence="10" key="1">
    <citation type="submission" date="2018-06" db="EMBL/GenBank/DDBJ databases">
        <authorList>
            <person name="Zhirakovskaya E."/>
        </authorList>
    </citation>
    <scope>NUCLEOTIDE SEQUENCE</scope>
</reference>
<dbReference type="Gene3D" id="3.30.565.10">
    <property type="entry name" value="Histidine kinase-like ATPase, C-terminal domain"/>
    <property type="match status" value="1"/>
</dbReference>
<feature type="domain" description="Histidine kinase" evidence="7">
    <location>
        <begin position="353"/>
        <end position="493"/>
    </location>
</feature>
<dbReference type="PROSITE" id="PS50112">
    <property type="entry name" value="PAS"/>
    <property type="match status" value="1"/>
</dbReference>
<dbReference type="InterPro" id="IPR003018">
    <property type="entry name" value="GAF"/>
</dbReference>
<dbReference type="InterPro" id="IPR005467">
    <property type="entry name" value="His_kinase_dom"/>
</dbReference>
<dbReference type="InterPro" id="IPR013656">
    <property type="entry name" value="PAS_4"/>
</dbReference>
<feature type="coiled-coil region" evidence="5">
    <location>
        <begin position="319"/>
        <end position="353"/>
    </location>
</feature>
<dbReference type="SMART" id="SM00388">
    <property type="entry name" value="HisKA"/>
    <property type="match status" value="1"/>
</dbReference>
<dbReference type="InterPro" id="IPR000014">
    <property type="entry name" value="PAS"/>
</dbReference>
<dbReference type="PROSITE" id="PS50113">
    <property type="entry name" value="PAC"/>
    <property type="match status" value="1"/>
</dbReference>
<feature type="domain" description="PAC" evidence="9">
    <location>
        <begin position="114"/>
        <end position="166"/>
    </location>
</feature>
<name>A0A3B1C5R8_9ZZZZ</name>
<accession>A0A3B1C5R8</accession>
<dbReference type="InterPro" id="IPR029016">
    <property type="entry name" value="GAF-like_dom_sf"/>
</dbReference>
<dbReference type="GO" id="GO:0000155">
    <property type="term" value="F:phosphorelay sensor kinase activity"/>
    <property type="evidence" value="ECO:0007669"/>
    <property type="project" value="InterPro"/>
</dbReference>
<dbReference type="CDD" id="cd00082">
    <property type="entry name" value="HisKA"/>
    <property type="match status" value="1"/>
</dbReference>
<feature type="region of interest" description="Disordered" evidence="6">
    <location>
        <begin position="1"/>
        <end position="45"/>
    </location>
</feature>
<evidence type="ECO:0000259" key="7">
    <source>
        <dbReference type="PROSITE" id="PS50109"/>
    </source>
</evidence>
<dbReference type="Pfam" id="PF08448">
    <property type="entry name" value="PAS_4"/>
    <property type="match status" value="1"/>
</dbReference>
<evidence type="ECO:0000256" key="5">
    <source>
        <dbReference type="SAM" id="Coils"/>
    </source>
</evidence>
<keyword evidence="3" id="KW-0808">Transferase</keyword>
<evidence type="ECO:0000259" key="8">
    <source>
        <dbReference type="PROSITE" id="PS50112"/>
    </source>
</evidence>
<dbReference type="SUPFAM" id="SSF55785">
    <property type="entry name" value="PYP-like sensor domain (PAS domain)"/>
    <property type="match status" value="1"/>
</dbReference>
<proteinExistence type="predicted"/>
<evidence type="ECO:0000313" key="10">
    <source>
        <dbReference type="EMBL" id="VAX19394.1"/>
    </source>
</evidence>